<evidence type="ECO:0000256" key="1">
    <source>
        <dbReference type="SAM" id="MobiDB-lite"/>
    </source>
</evidence>
<dbReference type="VEuPathDB" id="FungiDB:ASPBRDRAFT_126151"/>
<proteinExistence type="predicted"/>
<dbReference type="EMBL" id="KV878684">
    <property type="protein sequence ID" value="OJJ71536.1"/>
    <property type="molecule type" value="Genomic_DNA"/>
</dbReference>
<reference evidence="3" key="1">
    <citation type="journal article" date="2017" name="Genome Biol.">
        <title>Comparative genomics reveals high biological diversity and specific adaptations in the industrially and medically important fungal genus Aspergillus.</title>
        <authorList>
            <person name="de Vries R.P."/>
            <person name="Riley R."/>
            <person name="Wiebenga A."/>
            <person name="Aguilar-Osorio G."/>
            <person name="Amillis S."/>
            <person name="Uchima C.A."/>
            <person name="Anderluh G."/>
            <person name="Asadollahi M."/>
            <person name="Askin M."/>
            <person name="Barry K."/>
            <person name="Battaglia E."/>
            <person name="Bayram O."/>
            <person name="Benocci T."/>
            <person name="Braus-Stromeyer S.A."/>
            <person name="Caldana C."/>
            <person name="Canovas D."/>
            <person name="Cerqueira G.C."/>
            <person name="Chen F."/>
            <person name="Chen W."/>
            <person name="Choi C."/>
            <person name="Clum A."/>
            <person name="Dos Santos R.A."/>
            <person name="Damasio A.R."/>
            <person name="Diallinas G."/>
            <person name="Emri T."/>
            <person name="Fekete E."/>
            <person name="Flipphi M."/>
            <person name="Freyberg S."/>
            <person name="Gallo A."/>
            <person name="Gournas C."/>
            <person name="Habgood R."/>
            <person name="Hainaut M."/>
            <person name="Harispe M.L."/>
            <person name="Henrissat B."/>
            <person name="Hilden K.S."/>
            <person name="Hope R."/>
            <person name="Hossain A."/>
            <person name="Karabika E."/>
            <person name="Karaffa L."/>
            <person name="Karanyi Z."/>
            <person name="Krasevec N."/>
            <person name="Kuo A."/>
            <person name="Kusch H."/>
            <person name="LaButti K."/>
            <person name="Lagendijk E.L."/>
            <person name="Lapidus A."/>
            <person name="Levasseur A."/>
            <person name="Lindquist E."/>
            <person name="Lipzen A."/>
            <person name="Logrieco A.F."/>
            <person name="MacCabe A."/>
            <person name="Maekelae M.R."/>
            <person name="Malavazi I."/>
            <person name="Melin P."/>
            <person name="Meyer V."/>
            <person name="Mielnichuk N."/>
            <person name="Miskei M."/>
            <person name="Molnar A.P."/>
            <person name="Mule G."/>
            <person name="Ngan C.Y."/>
            <person name="Orejas M."/>
            <person name="Orosz E."/>
            <person name="Ouedraogo J.P."/>
            <person name="Overkamp K.M."/>
            <person name="Park H.-S."/>
            <person name="Perrone G."/>
            <person name="Piumi F."/>
            <person name="Punt P.J."/>
            <person name="Ram A.F."/>
            <person name="Ramon A."/>
            <person name="Rauscher S."/>
            <person name="Record E."/>
            <person name="Riano-Pachon D.M."/>
            <person name="Robert V."/>
            <person name="Roehrig J."/>
            <person name="Ruller R."/>
            <person name="Salamov A."/>
            <person name="Salih N.S."/>
            <person name="Samson R.A."/>
            <person name="Sandor E."/>
            <person name="Sanguinetti M."/>
            <person name="Schuetze T."/>
            <person name="Sepcic K."/>
            <person name="Shelest E."/>
            <person name="Sherlock G."/>
            <person name="Sophianopoulou V."/>
            <person name="Squina F.M."/>
            <person name="Sun H."/>
            <person name="Susca A."/>
            <person name="Todd R.B."/>
            <person name="Tsang A."/>
            <person name="Unkles S.E."/>
            <person name="van de Wiele N."/>
            <person name="van Rossen-Uffink D."/>
            <person name="Oliveira J.V."/>
            <person name="Vesth T.C."/>
            <person name="Visser J."/>
            <person name="Yu J.-H."/>
            <person name="Zhou M."/>
            <person name="Andersen M.R."/>
            <person name="Archer D.B."/>
            <person name="Baker S.E."/>
            <person name="Benoit I."/>
            <person name="Brakhage A.A."/>
            <person name="Braus G.H."/>
            <person name="Fischer R."/>
            <person name="Frisvad J.C."/>
            <person name="Goldman G.H."/>
            <person name="Houbraken J."/>
            <person name="Oakley B."/>
            <person name="Pocsi I."/>
            <person name="Scazzocchio C."/>
            <person name="Seiboth B."/>
            <person name="vanKuyk P.A."/>
            <person name="Wortman J."/>
            <person name="Dyer P.S."/>
            <person name="Grigoriev I.V."/>
        </authorList>
    </citation>
    <scope>NUCLEOTIDE SEQUENCE [LARGE SCALE GENOMIC DNA]</scope>
    <source>
        <strain evidence="3">CBS 101740 / IMI 381727 / IBT 21946</strain>
    </source>
</reference>
<organism evidence="2 3">
    <name type="scientific">Aspergillus brasiliensis (strain CBS 101740 / IMI 381727 / IBT 21946)</name>
    <dbReference type="NCBI Taxonomy" id="767769"/>
    <lineage>
        <taxon>Eukaryota</taxon>
        <taxon>Fungi</taxon>
        <taxon>Dikarya</taxon>
        <taxon>Ascomycota</taxon>
        <taxon>Pezizomycotina</taxon>
        <taxon>Eurotiomycetes</taxon>
        <taxon>Eurotiomycetidae</taxon>
        <taxon>Eurotiales</taxon>
        <taxon>Aspergillaceae</taxon>
        <taxon>Aspergillus</taxon>
        <taxon>Aspergillus subgen. Circumdati</taxon>
    </lineage>
</organism>
<gene>
    <name evidence="2" type="ORF">ASPBRDRAFT_126151</name>
</gene>
<dbReference type="GeneID" id="93570335"/>
<name>A0A1L9UIL2_ASPBC</name>
<evidence type="ECO:0000313" key="3">
    <source>
        <dbReference type="Proteomes" id="UP000184499"/>
    </source>
</evidence>
<feature type="region of interest" description="Disordered" evidence="1">
    <location>
        <begin position="1"/>
        <end position="23"/>
    </location>
</feature>
<keyword evidence="3" id="KW-1185">Reference proteome</keyword>
<feature type="non-terminal residue" evidence="2">
    <location>
        <position position="1"/>
    </location>
</feature>
<sequence>KRLEEHPMENGQQKTDGPGGRLPFSRLYTSLHERQICHAEDKHYCVETRLYPAAVSGLIGEASVKQRSISSNNRAELTG</sequence>
<accession>A0A1L9UIL2</accession>
<dbReference type="AlphaFoldDB" id="A0A1L9UIL2"/>
<evidence type="ECO:0000313" key="2">
    <source>
        <dbReference type="EMBL" id="OJJ71536.1"/>
    </source>
</evidence>
<dbReference type="Proteomes" id="UP000184499">
    <property type="component" value="Unassembled WGS sequence"/>
</dbReference>
<dbReference type="RefSeq" id="XP_067478784.1">
    <property type="nucleotide sequence ID" value="XM_067617847.1"/>
</dbReference>
<protein>
    <submittedName>
        <fullName evidence="2">Uncharacterized protein</fullName>
    </submittedName>
</protein>